<dbReference type="NCBIfam" id="TIGR02937">
    <property type="entry name" value="sigma70-ECF"/>
    <property type="match status" value="1"/>
</dbReference>
<accession>A0A8J7CNW6</accession>
<name>A0A8J7CNW6_9BACT</name>
<organism evidence="8 9">
    <name type="scientific">Candidatus Sulfomarinibacter kjeldsenii</name>
    <dbReference type="NCBI Taxonomy" id="2885994"/>
    <lineage>
        <taxon>Bacteria</taxon>
        <taxon>Pseudomonadati</taxon>
        <taxon>Acidobacteriota</taxon>
        <taxon>Thermoanaerobaculia</taxon>
        <taxon>Thermoanaerobaculales</taxon>
        <taxon>Candidatus Sulfomarinibacteraceae</taxon>
        <taxon>Candidatus Sulfomarinibacter</taxon>
    </lineage>
</organism>
<comment type="caution">
    <text evidence="8">The sequence shown here is derived from an EMBL/GenBank/DDBJ whole genome shotgun (WGS) entry which is preliminary data.</text>
</comment>
<proteinExistence type="inferred from homology"/>
<sequence>MVKENLCVQSVAHISHRRPQQEAGEICGVSFGSRGEVVMNDLQWIQSAKNGDEDAYAKLVRRHSGGLHRTVARILADDTEAWDVVQMAFLKAWQKLDRYNPRYSFTTWLYRIGTNLAIDLLRSRTSRERAHKAGTEHRLRLVGTGEGAGARADSNETDNVLQQLVGVLTPQQRSAFVLREMEGLETAEVAEVLGCSATTVRNHIFQARKALRRELRVRFPEYLPASERG</sequence>
<dbReference type="InterPro" id="IPR013325">
    <property type="entry name" value="RNA_pol_sigma_r2"/>
</dbReference>
<dbReference type="AlphaFoldDB" id="A0A8J7CNW6"/>
<evidence type="ECO:0000259" key="6">
    <source>
        <dbReference type="Pfam" id="PF04542"/>
    </source>
</evidence>
<dbReference type="PANTHER" id="PTHR43133">
    <property type="entry name" value="RNA POLYMERASE ECF-TYPE SIGMA FACTO"/>
    <property type="match status" value="1"/>
</dbReference>
<dbReference type="CDD" id="cd06171">
    <property type="entry name" value="Sigma70_r4"/>
    <property type="match status" value="1"/>
</dbReference>
<keyword evidence="5" id="KW-0804">Transcription</keyword>
<reference evidence="8 9" key="1">
    <citation type="submission" date="2020-08" db="EMBL/GenBank/DDBJ databases">
        <title>Acidobacteriota in marine sediments use diverse sulfur dissimilation pathways.</title>
        <authorList>
            <person name="Wasmund K."/>
        </authorList>
    </citation>
    <scope>NUCLEOTIDE SEQUENCE [LARGE SCALE GENOMIC DNA]</scope>
    <source>
        <strain evidence="8">MAG AM3-A</strain>
    </source>
</reference>
<comment type="similarity">
    <text evidence="1">Belongs to the sigma-70 factor family. ECF subfamily.</text>
</comment>
<keyword evidence="2" id="KW-0805">Transcription regulation</keyword>
<feature type="domain" description="RNA polymerase sigma-70 region 2" evidence="6">
    <location>
        <begin position="59"/>
        <end position="125"/>
    </location>
</feature>
<dbReference type="Gene3D" id="1.10.1740.10">
    <property type="match status" value="1"/>
</dbReference>
<dbReference type="InterPro" id="IPR036388">
    <property type="entry name" value="WH-like_DNA-bd_sf"/>
</dbReference>
<dbReference type="Pfam" id="PF04542">
    <property type="entry name" value="Sigma70_r2"/>
    <property type="match status" value="1"/>
</dbReference>
<evidence type="ECO:0000259" key="7">
    <source>
        <dbReference type="Pfam" id="PF08281"/>
    </source>
</evidence>
<evidence type="ECO:0000256" key="3">
    <source>
        <dbReference type="ARBA" id="ARBA00023082"/>
    </source>
</evidence>
<keyword evidence="3" id="KW-0731">Sigma factor</keyword>
<protein>
    <submittedName>
        <fullName evidence="8">RNA polymerase sigma factor</fullName>
    </submittedName>
</protein>
<dbReference type="PANTHER" id="PTHR43133:SF8">
    <property type="entry name" value="RNA POLYMERASE SIGMA FACTOR HI_1459-RELATED"/>
    <property type="match status" value="1"/>
</dbReference>
<dbReference type="GO" id="GO:0006352">
    <property type="term" value="P:DNA-templated transcription initiation"/>
    <property type="evidence" value="ECO:0007669"/>
    <property type="project" value="InterPro"/>
</dbReference>
<evidence type="ECO:0000256" key="1">
    <source>
        <dbReference type="ARBA" id="ARBA00010641"/>
    </source>
</evidence>
<evidence type="ECO:0000256" key="2">
    <source>
        <dbReference type="ARBA" id="ARBA00023015"/>
    </source>
</evidence>
<dbReference type="InterPro" id="IPR013249">
    <property type="entry name" value="RNA_pol_sigma70_r4_t2"/>
</dbReference>
<dbReference type="Proteomes" id="UP000598633">
    <property type="component" value="Unassembled WGS sequence"/>
</dbReference>
<dbReference type="InterPro" id="IPR014284">
    <property type="entry name" value="RNA_pol_sigma-70_dom"/>
</dbReference>
<dbReference type="GO" id="GO:0003677">
    <property type="term" value="F:DNA binding"/>
    <property type="evidence" value="ECO:0007669"/>
    <property type="project" value="UniProtKB-KW"/>
</dbReference>
<dbReference type="GO" id="GO:0016987">
    <property type="term" value="F:sigma factor activity"/>
    <property type="evidence" value="ECO:0007669"/>
    <property type="project" value="UniProtKB-KW"/>
</dbReference>
<gene>
    <name evidence="8" type="ORF">IFJ97_07815</name>
</gene>
<evidence type="ECO:0000313" key="9">
    <source>
        <dbReference type="Proteomes" id="UP000598633"/>
    </source>
</evidence>
<keyword evidence="4" id="KW-0238">DNA-binding</keyword>
<feature type="domain" description="RNA polymerase sigma factor 70 region 4 type 2" evidence="7">
    <location>
        <begin position="160"/>
        <end position="211"/>
    </location>
</feature>
<dbReference type="InterPro" id="IPR013324">
    <property type="entry name" value="RNA_pol_sigma_r3/r4-like"/>
</dbReference>
<dbReference type="SUPFAM" id="SSF88659">
    <property type="entry name" value="Sigma3 and sigma4 domains of RNA polymerase sigma factors"/>
    <property type="match status" value="1"/>
</dbReference>
<evidence type="ECO:0000256" key="4">
    <source>
        <dbReference type="ARBA" id="ARBA00023125"/>
    </source>
</evidence>
<dbReference type="SUPFAM" id="SSF88946">
    <property type="entry name" value="Sigma2 domain of RNA polymerase sigma factors"/>
    <property type="match status" value="1"/>
</dbReference>
<dbReference type="Gene3D" id="1.10.10.10">
    <property type="entry name" value="Winged helix-like DNA-binding domain superfamily/Winged helix DNA-binding domain"/>
    <property type="match status" value="1"/>
</dbReference>
<dbReference type="InterPro" id="IPR039425">
    <property type="entry name" value="RNA_pol_sigma-70-like"/>
</dbReference>
<dbReference type="Pfam" id="PF08281">
    <property type="entry name" value="Sigma70_r4_2"/>
    <property type="match status" value="1"/>
</dbReference>
<dbReference type="EMBL" id="JACXWA010000122">
    <property type="protein sequence ID" value="MBD3871248.1"/>
    <property type="molecule type" value="Genomic_DNA"/>
</dbReference>
<dbReference type="InterPro" id="IPR007627">
    <property type="entry name" value="RNA_pol_sigma70_r2"/>
</dbReference>
<evidence type="ECO:0000256" key="5">
    <source>
        <dbReference type="ARBA" id="ARBA00023163"/>
    </source>
</evidence>
<evidence type="ECO:0000313" key="8">
    <source>
        <dbReference type="EMBL" id="MBD3871248.1"/>
    </source>
</evidence>